<dbReference type="AlphaFoldDB" id="A0A8J5UC19"/>
<dbReference type="EMBL" id="JAELUQ010000002">
    <property type="protein sequence ID" value="KAG7418776.1"/>
    <property type="molecule type" value="Genomic_DNA"/>
</dbReference>
<dbReference type="InterPro" id="IPR018712">
    <property type="entry name" value="Tle1-like_cat"/>
</dbReference>
<dbReference type="Proteomes" id="UP000694050">
    <property type="component" value="Unassembled WGS sequence"/>
</dbReference>
<sequence length="623" mass="69501">MIGIDMKIITDTDVHVMDDKAWYIHGVGLGSTFLDYVFNGITAQDIAMQCIAAYKFIVDHYSYPDHQIWMFGLSRGAFMVQSVAGMINNCGIVKRIMNSDGTVNDAETDLLCHQVYRIYRSNDPINNPHSSQSVQFRQKASWPLIGDEEPGAPKLLPPVKLLGLLDTVGSLGIPDFVGGVGLDWPQFHDQKVSSVVDLVYHAVSLHDDLYVFPPCLAKRNPHPGKQKDFGITQCWFPGVHYNLGRQRFQFLRMFGGGRIVRLLARWNWASKVIQPNEVVSDLVLKWVLEAVKANDPGGQVISTPRVDEEIEAANYRMVSQNRQLGDGDVYHNIVAYAPFGTAIVGLLTTLYGTRWQTNQIYQLFFALRDRLVADLDSRVYNYTAVDGSIPNAQGKTIQDLAGINRSRYPSQTYQAWRLASQVAGSDPPTPVPPYRTIKEVLKTKNKDALEEFLQSNDVTDGQYSWVTELFKFGYNWTEIAELILEDNADTPWIYFTPQALDRMEARLNFHIPGCAHKQGNQKAPPRNSVTAPDLGSIPRVIEELCGIAGIAPTSRDRSNWKGSVAFEKNNSVALVSFNCSESDDSTSAKVLLSNLHAVLESLWSVGVSTIFKVYSNLAKGVTV</sequence>
<proteinExistence type="predicted"/>
<evidence type="ECO:0000313" key="2">
    <source>
        <dbReference type="EMBL" id="KAG7418776.1"/>
    </source>
</evidence>
<name>A0A8J5UC19_FUSOX</name>
<reference evidence="2" key="1">
    <citation type="submission" date="2021-04" db="EMBL/GenBank/DDBJ databases">
        <title>First draft genome resource for Brassicaceae pathogens Fusarium oxysporum f. sp. raphani and Fusarium oxysporum f. sp. rapae.</title>
        <authorList>
            <person name="Asai S."/>
        </authorList>
    </citation>
    <scope>NUCLEOTIDE SEQUENCE</scope>
    <source>
        <strain evidence="2">Tf1208</strain>
    </source>
</reference>
<dbReference type="PANTHER" id="PTHR33840:SF16">
    <property type="entry name" value="DUF2235 DOMAIN-CONTAINING PROTEIN"/>
    <property type="match status" value="1"/>
</dbReference>
<evidence type="ECO:0000259" key="1">
    <source>
        <dbReference type="Pfam" id="PF09994"/>
    </source>
</evidence>
<accession>A0A8J5UC19</accession>
<gene>
    <name evidence="2" type="ORF">Forpe1208_v003630</name>
</gene>
<dbReference type="PANTHER" id="PTHR33840">
    <property type="match status" value="1"/>
</dbReference>
<feature type="domain" description="T6SS Phospholipase effector Tle1-like catalytic" evidence="1">
    <location>
        <begin position="18"/>
        <end position="288"/>
    </location>
</feature>
<organism evidence="2 3">
    <name type="scientific">Fusarium oxysporum f. sp. rapae</name>
    <dbReference type="NCBI Taxonomy" id="485398"/>
    <lineage>
        <taxon>Eukaryota</taxon>
        <taxon>Fungi</taxon>
        <taxon>Dikarya</taxon>
        <taxon>Ascomycota</taxon>
        <taxon>Pezizomycotina</taxon>
        <taxon>Sordariomycetes</taxon>
        <taxon>Hypocreomycetidae</taxon>
        <taxon>Hypocreales</taxon>
        <taxon>Nectriaceae</taxon>
        <taxon>Fusarium</taxon>
        <taxon>Fusarium oxysporum species complex</taxon>
    </lineage>
</organism>
<protein>
    <recommendedName>
        <fullName evidence="1">T6SS Phospholipase effector Tle1-like catalytic domain-containing protein</fullName>
    </recommendedName>
</protein>
<dbReference type="Pfam" id="PF09994">
    <property type="entry name" value="T6SS_Tle1-like_cat"/>
    <property type="match status" value="1"/>
</dbReference>
<evidence type="ECO:0000313" key="3">
    <source>
        <dbReference type="Proteomes" id="UP000694050"/>
    </source>
</evidence>
<comment type="caution">
    <text evidence="2">The sequence shown here is derived from an EMBL/GenBank/DDBJ whole genome shotgun (WGS) entry which is preliminary data.</text>
</comment>